<comment type="caution">
    <text evidence="1">The sequence shown here is derived from an EMBL/GenBank/DDBJ whole genome shotgun (WGS) entry which is preliminary data.</text>
</comment>
<name>A0AAD5UJM9_9FUNG</name>
<keyword evidence="2" id="KW-1185">Reference proteome</keyword>
<proteinExistence type="predicted"/>
<accession>A0AAD5UJM9</accession>
<dbReference type="Proteomes" id="UP001210925">
    <property type="component" value="Unassembled WGS sequence"/>
</dbReference>
<reference evidence="1" key="1">
    <citation type="submission" date="2020-05" db="EMBL/GenBank/DDBJ databases">
        <title>Phylogenomic resolution of chytrid fungi.</title>
        <authorList>
            <person name="Stajich J.E."/>
            <person name="Amses K."/>
            <person name="Simmons R."/>
            <person name="Seto K."/>
            <person name="Myers J."/>
            <person name="Bonds A."/>
            <person name="Quandt C.A."/>
            <person name="Barry K."/>
            <person name="Liu P."/>
            <person name="Grigoriev I."/>
            <person name="Longcore J.E."/>
            <person name="James T.Y."/>
        </authorList>
    </citation>
    <scope>NUCLEOTIDE SEQUENCE</scope>
    <source>
        <strain evidence="1">PLAUS21</strain>
    </source>
</reference>
<dbReference type="AlphaFoldDB" id="A0AAD5UJM9"/>
<protein>
    <submittedName>
        <fullName evidence="1">Uncharacterized protein</fullName>
    </submittedName>
</protein>
<evidence type="ECO:0000313" key="1">
    <source>
        <dbReference type="EMBL" id="KAJ3260080.1"/>
    </source>
</evidence>
<evidence type="ECO:0000313" key="2">
    <source>
        <dbReference type="Proteomes" id="UP001210925"/>
    </source>
</evidence>
<sequence>MFVQDNKCLICKLDLYELVGDNEIKISPEAIEAYSYLTSIMDKFIAEKQQKNDVLLMQYKRKLDSEIEYLETEAKMSRNAIIANLPKKKPEAPQIEPEPSIIMDEMFVFDESLQNKEKYVLTEDGRFLLIRLCAGQKI</sequence>
<dbReference type="EMBL" id="JADGKB010000013">
    <property type="protein sequence ID" value="KAJ3260080.1"/>
    <property type="molecule type" value="Genomic_DNA"/>
</dbReference>
<gene>
    <name evidence="1" type="ORF">HK103_001156</name>
</gene>
<organism evidence="1 2">
    <name type="scientific">Boothiomyces macroporosus</name>
    <dbReference type="NCBI Taxonomy" id="261099"/>
    <lineage>
        <taxon>Eukaryota</taxon>
        <taxon>Fungi</taxon>
        <taxon>Fungi incertae sedis</taxon>
        <taxon>Chytridiomycota</taxon>
        <taxon>Chytridiomycota incertae sedis</taxon>
        <taxon>Chytridiomycetes</taxon>
        <taxon>Rhizophydiales</taxon>
        <taxon>Terramycetaceae</taxon>
        <taxon>Boothiomyces</taxon>
    </lineage>
</organism>